<keyword evidence="3" id="KW-1185">Reference proteome</keyword>
<evidence type="ECO:0008006" key="4">
    <source>
        <dbReference type="Google" id="ProtNLM"/>
    </source>
</evidence>
<comment type="caution">
    <text evidence="2">The sequence shown here is derived from an EMBL/GenBank/DDBJ whole genome shotgun (WGS) entry which is preliminary data.</text>
</comment>
<dbReference type="EMBL" id="BRPK01000007">
    <property type="protein sequence ID" value="GLB39864.1"/>
    <property type="molecule type" value="Genomic_DNA"/>
</dbReference>
<evidence type="ECO:0000256" key="1">
    <source>
        <dbReference type="SAM" id="MobiDB-lite"/>
    </source>
</evidence>
<protein>
    <recommendedName>
        <fullName evidence="4">F-box domain-containing protein</fullName>
    </recommendedName>
</protein>
<name>A0A9P3ULZ8_LYOSH</name>
<evidence type="ECO:0000313" key="2">
    <source>
        <dbReference type="EMBL" id="GLB39864.1"/>
    </source>
</evidence>
<organism evidence="2 3">
    <name type="scientific">Lyophyllum shimeji</name>
    <name type="common">Hon-shimeji</name>
    <name type="synonym">Tricholoma shimeji</name>
    <dbReference type="NCBI Taxonomy" id="47721"/>
    <lineage>
        <taxon>Eukaryota</taxon>
        <taxon>Fungi</taxon>
        <taxon>Dikarya</taxon>
        <taxon>Basidiomycota</taxon>
        <taxon>Agaricomycotina</taxon>
        <taxon>Agaricomycetes</taxon>
        <taxon>Agaricomycetidae</taxon>
        <taxon>Agaricales</taxon>
        <taxon>Tricholomatineae</taxon>
        <taxon>Lyophyllaceae</taxon>
        <taxon>Lyophyllum</taxon>
    </lineage>
</organism>
<sequence>MMYYPDYAYDSDDPYDSDVDQEDARPRPKRPLDPDKIKQRLQEIDGEIWRVRYLKSSLPKPVDHVLDGVSNPSQPPIHKISVEVVEKIFLTCLPWDLDCNPDQDLYQTAKGVNNTLDRRNAPWTLTRVCRSWRHIALSSPRLWSCIVIHPDTVHSEIGIKILLLFAHILLQRSAQTPLFIRFQASDYMNTMERPQFQGHWFALLDALMDHSERWRDVGFHLRTPFLKRLDGVKGHVPLLEKVFLRSSRDDNNPQGGLEAFSISPALYDFETYGQETLPPKLQWHRLTRFGQTLNTPAQLEALRAAQSLLHLRIRRPGRDDFPPSSMVTLRALHTLEVVGNLEFFKYLTLRRLHTLHIRTHIVAHLQHAVSMIHRSSCNLTTLQLFVRGVPDSDIIQFFEAIPTVTSLGLLNEIGRSFTDNLWERFTYDPAAPGRCLLPQLKSWCLRLPMDDHASDAVFLKMIETRSSPNSASSVRIRIEVYAGNRDPPSYLSPLKDMEATGFNISVHSY</sequence>
<feature type="region of interest" description="Disordered" evidence="1">
    <location>
        <begin position="1"/>
        <end position="35"/>
    </location>
</feature>
<gene>
    <name evidence="2" type="ORF">LshimejAT787_0703740</name>
</gene>
<evidence type="ECO:0000313" key="3">
    <source>
        <dbReference type="Proteomes" id="UP001063166"/>
    </source>
</evidence>
<accession>A0A9P3ULZ8</accession>
<feature type="compositionally biased region" description="Acidic residues" evidence="1">
    <location>
        <begin position="9"/>
        <end position="21"/>
    </location>
</feature>
<feature type="compositionally biased region" description="Basic and acidic residues" evidence="1">
    <location>
        <begin position="22"/>
        <end position="35"/>
    </location>
</feature>
<dbReference type="Proteomes" id="UP001063166">
    <property type="component" value="Unassembled WGS sequence"/>
</dbReference>
<reference evidence="2" key="1">
    <citation type="submission" date="2022-07" db="EMBL/GenBank/DDBJ databases">
        <title>The genome of Lyophyllum shimeji provides insight into the initial evolution of ectomycorrhizal fungal genome.</title>
        <authorList>
            <person name="Kobayashi Y."/>
            <person name="Shibata T."/>
            <person name="Hirakawa H."/>
            <person name="Shigenobu S."/>
            <person name="Nishiyama T."/>
            <person name="Yamada A."/>
            <person name="Hasebe M."/>
            <person name="Kawaguchi M."/>
        </authorList>
    </citation>
    <scope>NUCLEOTIDE SEQUENCE</scope>
    <source>
        <strain evidence="2">AT787</strain>
    </source>
</reference>
<dbReference type="AlphaFoldDB" id="A0A9P3ULZ8"/>
<proteinExistence type="predicted"/>
<dbReference type="OrthoDB" id="2909959at2759"/>